<feature type="compositionally biased region" description="Basic and acidic residues" evidence="2">
    <location>
        <begin position="281"/>
        <end position="297"/>
    </location>
</feature>
<dbReference type="SMART" id="SM00343">
    <property type="entry name" value="ZnF_C2HC"/>
    <property type="match status" value="4"/>
</dbReference>
<keyword evidence="4" id="KW-0548">Nucleotidyltransferase</keyword>
<dbReference type="InterPro" id="IPR036875">
    <property type="entry name" value="Znf_CCHC_sf"/>
</dbReference>
<organism evidence="4 5">
    <name type="scientific">Tanacetum coccineum</name>
    <dbReference type="NCBI Taxonomy" id="301880"/>
    <lineage>
        <taxon>Eukaryota</taxon>
        <taxon>Viridiplantae</taxon>
        <taxon>Streptophyta</taxon>
        <taxon>Embryophyta</taxon>
        <taxon>Tracheophyta</taxon>
        <taxon>Spermatophyta</taxon>
        <taxon>Magnoliopsida</taxon>
        <taxon>eudicotyledons</taxon>
        <taxon>Gunneridae</taxon>
        <taxon>Pentapetalae</taxon>
        <taxon>asterids</taxon>
        <taxon>campanulids</taxon>
        <taxon>Asterales</taxon>
        <taxon>Asteraceae</taxon>
        <taxon>Asteroideae</taxon>
        <taxon>Anthemideae</taxon>
        <taxon>Anthemidinae</taxon>
        <taxon>Tanacetum</taxon>
    </lineage>
</organism>
<feature type="compositionally biased region" description="Acidic residues" evidence="2">
    <location>
        <begin position="14"/>
        <end position="26"/>
    </location>
</feature>
<comment type="caution">
    <text evidence="4">The sequence shown here is derived from an EMBL/GenBank/DDBJ whole genome shotgun (WGS) entry which is preliminary data.</text>
</comment>
<keyword evidence="5" id="KW-1185">Reference proteome</keyword>
<dbReference type="GO" id="GO:0003964">
    <property type="term" value="F:RNA-directed DNA polymerase activity"/>
    <property type="evidence" value="ECO:0007669"/>
    <property type="project" value="UniProtKB-KW"/>
</dbReference>
<dbReference type="Pfam" id="PF00098">
    <property type="entry name" value="zf-CCHC"/>
    <property type="match status" value="1"/>
</dbReference>
<reference evidence="4" key="1">
    <citation type="journal article" date="2022" name="Int. J. Mol. Sci.">
        <title>Draft Genome of Tanacetum Coccineum: Genomic Comparison of Closely Related Tanacetum-Family Plants.</title>
        <authorList>
            <person name="Yamashiro T."/>
            <person name="Shiraishi A."/>
            <person name="Nakayama K."/>
            <person name="Satake H."/>
        </authorList>
    </citation>
    <scope>NUCLEOTIDE SEQUENCE</scope>
</reference>
<accession>A0ABQ5B3K0</accession>
<proteinExistence type="predicted"/>
<feature type="compositionally biased region" description="Low complexity" evidence="2">
    <location>
        <begin position="298"/>
        <end position="310"/>
    </location>
</feature>
<evidence type="ECO:0000313" key="4">
    <source>
        <dbReference type="EMBL" id="GJT09068.1"/>
    </source>
</evidence>
<protein>
    <submittedName>
        <fullName evidence="4">Reverse transcriptase domain-containing protein</fullName>
    </submittedName>
</protein>
<feature type="region of interest" description="Disordered" evidence="2">
    <location>
        <begin position="144"/>
        <end position="175"/>
    </location>
</feature>
<keyword evidence="4" id="KW-0695">RNA-directed DNA polymerase</keyword>
<evidence type="ECO:0000256" key="2">
    <source>
        <dbReference type="SAM" id="MobiDB-lite"/>
    </source>
</evidence>
<dbReference type="EMBL" id="BQNB010012879">
    <property type="protein sequence ID" value="GJT09068.1"/>
    <property type="molecule type" value="Genomic_DNA"/>
</dbReference>
<evidence type="ECO:0000313" key="5">
    <source>
        <dbReference type="Proteomes" id="UP001151760"/>
    </source>
</evidence>
<dbReference type="InterPro" id="IPR001878">
    <property type="entry name" value="Znf_CCHC"/>
</dbReference>
<dbReference type="PROSITE" id="PS50158">
    <property type="entry name" value="ZF_CCHC"/>
    <property type="match status" value="1"/>
</dbReference>
<evidence type="ECO:0000259" key="3">
    <source>
        <dbReference type="PROSITE" id="PS50158"/>
    </source>
</evidence>
<keyword evidence="4" id="KW-0808">Transferase</keyword>
<feature type="domain" description="CCHC-type" evidence="3">
    <location>
        <begin position="387"/>
        <end position="401"/>
    </location>
</feature>
<dbReference type="SUPFAM" id="SSF57756">
    <property type="entry name" value="Retrovirus zinc finger-like domains"/>
    <property type="match status" value="2"/>
</dbReference>
<keyword evidence="1" id="KW-0862">Zinc</keyword>
<keyword evidence="1" id="KW-0479">Metal-binding</keyword>
<feature type="region of interest" description="Disordered" evidence="2">
    <location>
        <begin position="281"/>
        <end position="310"/>
    </location>
</feature>
<feature type="compositionally biased region" description="Polar residues" evidence="2">
    <location>
        <begin position="153"/>
        <end position="163"/>
    </location>
</feature>
<feature type="compositionally biased region" description="Basic and acidic residues" evidence="2">
    <location>
        <begin position="57"/>
        <end position="66"/>
    </location>
</feature>
<reference evidence="4" key="2">
    <citation type="submission" date="2022-01" db="EMBL/GenBank/DDBJ databases">
        <authorList>
            <person name="Yamashiro T."/>
            <person name="Shiraishi A."/>
            <person name="Satake H."/>
            <person name="Nakayama K."/>
        </authorList>
    </citation>
    <scope>NUCLEOTIDE SEQUENCE</scope>
</reference>
<dbReference type="Gene3D" id="4.10.60.10">
    <property type="entry name" value="Zinc finger, CCHC-type"/>
    <property type="match status" value="2"/>
</dbReference>
<dbReference type="Proteomes" id="UP001151760">
    <property type="component" value="Unassembled WGS sequence"/>
</dbReference>
<gene>
    <name evidence="4" type="ORF">Tco_0843530</name>
</gene>
<sequence>MDCPITDYIADSDPKEDEEDPEEDPVDYPTDRGDNDDNESSEDDENDDDMILSPQAKDAKAVKTDESAPTPSIPYHLFAAALPSSSLPPSVSPLPENIKLHIYFIPCDLQETMTTVNQGMRVEEIERVVAQRVANAIEVAKNASNKRKWEGNHNASSSQQNKGNRVPRAHTTRPISKKAYAGSLPLCNQYKFHHNGLCTVKCGNCKKVGHTIQNCKTSATTRNQRTRTCYEYGSLRHYKSECPIVKFQKRVDMIHEGVRASKPKTMQDAIEFATKLMEKKISTPVERQAENKRKLDNNSKNNQNQQQLNKRQNIGRAYTAGHGEKKHYGGSNPLCSKCNYHHDGPCSPKCHECNRVGHLARDYRSSTNANTTNNQRGIGVTQKAIYYECGNQGHYRRDCPEQKNQNHENQIGGAGARGVVHALRGGKTDQDPNNIEDEIKA</sequence>
<evidence type="ECO:0000256" key="1">
    <source>
        <dbReference type="PROSITE-ProRule" id="PRU00047"/>
    </source>
</evidence>
<name>A0ABQ5B3K0_9ASTR</name>
<feature type="compositionally biased region" description="Acidic residues" evidence="2">
    <location>
        <begin position="36"/>
        <end position="50"/>
    </location>
</feature>
<keyword evidence="1" id="KW-0863">Zinc-finger</keyword>
<feature type="region of interest" description="Disordered" evidence="2">
    <location>
        <begin position="1"/>
        <end position="69"/>
    </location>
</feature>